<reference evidence="2" key="1">
    <citation type="journal article" date="2014" name="Environ. Microbiol.">
        <title>Comparative genomics of the marine bacterial genus Glaciecola reveals the high degree of genomic diversity and genomic characteristic for cold adaptation.</title>
        <authorList>
            <person name="Qin Q.L."/>
            <person name="Xie B.B."/>
            <person name="Yu Y."/>
            <person name="Shu Y.L."/>
            <person name="Rong J.C."/>
            <person name="Zhang Y.J."/>
            <person name="Zhao D.L."/>
            <person name="Chen X.L."/>
            <person name="Zhang X.Y."/>
            <person name="Chen B."/>
            <person name="Zhou B.C."/>
            <person name="Zhang Y.Z."/>
        </authorList>
    </citation>
    <scope>NUCLEOTIDE SEQUENCE [LARGE SCALE GENOMIC DNA]</scope>
    <source>
        <strain evidence="2">ACAM 615</strain>
    </source>
</reference>
<comment type="caution">
    <text evidence="1">The sequence shown here is derived from an EMBL/GenBank/DDBJ whole genome shotgun (WGS) entry which is preliminary data.</text>
</comment>
<dbReference type="STRING" id="1121922.GCA_000428905_00700"/>
<evidence type="ECO:0000313" key="1">
    <source>
        <dbReference type="EMBL" id="GAC28264.1"/>
    </source>
</evidence>
<dbReference type="EMBL" id="BAEQ01000023">
    <property type="protein sequence ID" value="GAC28264.1"/>
    <property type="molecule type" value="Genomic_DNA"/>
</dbReference>
<dbReference type="RefSeq" id="WP_006010310.1">
    <property type="nucleotide sequence ID" value="NZ_BAEQ01000023.1"/>
</dbReference>
<evidence type="ECO:0000313" key="2">
    <source>
        <dbReference type="Proteomes" id="UP000006251"/>
    </source>
</evidence>
<protein>
    <submittedName>
        <fullName evidence="1">Uncharacterized protein</fullName>
    </submittedName>
</protein>
<gene>
    <name evidence="1" type="ORF">GPAL_1391</name>
</gene>
<dbReference type="Proteomes" id="UP000006251">
    <property type="component" value="Unassembled WGS sequence"/>
</dbReference>
<proteinExistence type="predicted"/>
<accession>K6Y656</accession>
<name>K6Y656_9ALTE</name>
<sequence>MPSKKIIDDLSISATSVGISKCNDEMIDKLRASFAFDPEFKLQLAIDEAESWYYSISENPKKSTFKQTRDRLNKVNNLIVELKGSFSNLSVKENISLMRASENRRIKFKSNDNLRYLNQLSLIIRSSIRNDLDKVSRNGRVKKTENRFFLDELHKAFEVGTSKVATCSYDDYQCRYKSKFVDFCEQVINILGLPIYNSSIGEFMKSKGKNGD</sequence>
<dbReference type="AlphaFoldDB" id="K6Y656"/>
<keyword evidence="2" id="KW-1185">Reference proteome</keyword>
<organism evidence="1 2">
    <name type="scientific">Brumicola pallidula DSM 14239 = ACAM 615</name>
    <dbReference type="NCBI Taxonomy" id="1121922"/>
    <lineage>
        <taxon>Bacteria</taxon>
        <taxon>Pseudomonadati</taxon>
        <taxon>Pseudomonadota</taxon>
        <taxon>Gammaproteobacteria</taxon>
        <taxon>Alteromonadales</taxon>
        <taxon>Alteromonadaceae</taxon>
        <taxon>Brumicola</taxon>
    </lineage>
</organism>